<name>A0A1D6IEF9_MAIZE</name>
<dbReference type="EMBL" id="CM007650">
    <property type="protein sequence ID" value="ONM58104.1"/>
    <property type="molecule type" value="Genomic_DNA"/>
</dbReference>
<proteinExistence type="predicted"/>
<evidence type="ECO:0000313" key="1">
    <source>
        <dbReference type="EMBL" id="ONM58097.1"/>
    </source>
</evidence>
<protein>
    <submittedName>
        <fullName evidence="1">Uncharacterized protein</fullName>
    </submittedName>
</protein>
<organism evidence="1">
    <name type="scientific">Zea mays</name>
    <name type="common">Maize</name>
    <dbReference type="NCBI Taxonomy" id="4577"/>
    <lineage>
        <taxon>Eukaryota</taxon>
        <taxon>Viridiplantae</taxon>
        <taxon>Streptophyta</taxon>
        <taxon>Embryophyta</taxon>
        <taxon>Tracheophyta</taxon>
        <taxon>Spermatophyta</taxon>
        <taxon>Magnoliopsida</taxon>
        <taxon>Liliopsida</taxon>
        <taxon>Poales</taxon>
        <taxon>Poaceae</taxon>
        <taxon>PACMAD clade</taxon>
        <taxon>Panicoideae</taxon>
        <taxon>Andropogonodae</taxon>
        <taxon>Andropogoneae</taxon>
        <taxon>Tripsacinae</taxon>
        <taxon>Zea</taxon>
    </lineage>
</organism>
<accession>A0A1D6IEF9</accession>
<reference evidence="1" key="1">
    <citation type="submission" date="2015-12" db="EMBL/GenBank/DDBJ databases">
        <title>Update maize B73 reference genome by single molecule sequencing technologies.</title>
        <authorList>
            <consortium name="Maize Genome Sequencing Project"/>
            <person name="Ware D."/>
        </authorList>
    </citation>
    <scope>NUCLEOTIDE SEQUENCE [LARGE SCALE GENOMIC DNA]</scope>
    <source>
        <tissue evidence="1">Seedling</tissue>
    </source>
</reference>
<dbReference type="EMBL" id="CM007650">
    <property type="protein sequence ID" value="ONM58097.1"/>
    <property type="molecule type" value="Genomic_DNA"/>
</dbReference>
<dbReference type="AlphaFoldDB" id="A0A1D6IEF9"/>
<gene>
    <name evidence="1" type="ORF">ZEAMMB73_Zm00001d021713</name>
</gene>
<sequence length="63" mass="7237">MLVSYSLVVITFATMNSTDCFSRCVKRHVYSSYDEFLRLHEGKPVLMGLIVEPDLVLLSMSRH</sequence>